<dbReference type="AlphaFoldDB" id="A0A1G8AW58"/>
<keyword evidence="1" id="KW-1133">Transmembrane helix</keyword>
<name>A0A1G8AW58_ANETH</name>
<organism evidence="2 3">
    <name type="scientific">Aneurinibacillus thermoaerophilus</name>
    <dbReference type="NCBI Taxonomy" id="143495"/>
    <lineage>
        <taxon>Bacteria</taxon>
        <taxon>Bacillati</taxon>
        <taxon>Bacillota</taxon>
        <taxon>Bacilli</taxon>
        <taxon>Bacillales</taxon>
        <taxon>Paenibacillaceae</taxon>
        <taxon>Aneurinibacillus group</taxon>
        <taxon>Aneurinibacillus</taxon>
    </lineage>
</organism>
<sequence>MASTSNVIYLRQYKARKKFHHLKKIIFSKDTLFAIFFIIFIVVLLIVAGIASYYDYSSPLFDKISTNIADIYTFELK</sequence>
<reference evidence="2 3" key="1">
    <citation type="submission" date="2016-10" db="EMBL/GenBank/DDBJ databases">
        <authorList>
            <person name="de Groot N.N."/>
        </authorList>
    </citation>
    <scope>NUCLEOTIDE SEQUENCE [LARGE SCALE GENOMIC DNA]</scope>
    <source>
        <strain evidence="2 3">L 420-91</strain>
    </source>
</reference>
<accession>A0A1G8AW58</accession>
<evidence type="ECO:0000256" key="1">
    <source>
        <dbReference type="SAM" id="Phobius"/>
    </source>
</evidence>
<evidence type="ECO:0000313" key="2">
    <source>
        <dbReference type="EMBL" id="SDH25272.1"/>
    </source>
</evidence>
<evidence type="ECO:0000313" key="3">
    <source>
        <dbReference type="Proteomes" id="UP000198956"/>
    </source>
</evidence>
<keyword evidence="1" id="KW-0812">Transmembrane</keyword>
<dbReference type="EMBL" id="FNDE01000018">
    <property type="protein sequence ID" value="SDH25272.1"/>
    <property type="molecule type" value="Genomic_DNA"/>
</dbReference>
<proteinExistence type="predicted"/>
<gene>
    <name evidence="2" type="ORF">SAMN04489735_101858</name>
</gene>
<protein>
    <submittedName>
        <fullName evidence="2">Uncharacterized protein</fullName>
    </submittedName>
</protein>
<feature type="transmembrane region" description="Helical" evidence="1">
    <location>
        <begin position="32"/>
        <end position="54"/>
    </location>
</feature>
<keyword evidence="1" id="KW-0472">Membrane</keyword>
<dbReference type="Proteomes" id="UP000198956">
    <property type="component" value="Unassembled WGS sequence"/>
</dbReference>